<dbReference type="GO" id="GO:0003824">
    <property type="term" value="F:catalytic activity"/>
    <property type="evidence" value="ECO:0007669"/>
    <property type="project" value="InterPro"/>
</dbReference>
<dbReference type="InterPro" id="IPR005135">
    <property type="entry name" value="Endo/exonuclease/phosphatase"/>
</dbReference>
<feature type="domain" description="Endonuclease/exonuclease/phosphatase" evidence="1">
    <location>
        <begin position="73"/>
        <end position="278"/>
    </location>
</feature>
<accession>A0A510ULG0</accession>
<proteinExistence type="predicted"/>
<evidence type="ECO:0000313" key="3">
    <source>
        <dbReference type="Proteomes" id="UP000321787"/>
    </source>
</evidence>
<dbReference type="InterPro" id="IPR036691">
    <property type="entry name" value="Endo/exonu/phosph_ase_sf"/>
</dbReference>
<dbReference type="SUPFAM" id="SSF56219">
    <property type="entry name" value="DNase I-like"/>
    <property type="match status" value="1"/>
</dbReference>
<dbReference type="NCBIfam" id="NF003842">
    <property type="entry name" value="PRK05421.1-4"/>
    <property type="match status" value="1"/>
</dbReference>
<dbReference type="EMBL" id="BJTZ01000030">
    <property type="protein sequence ID" value="GEK15482.1"/>
    <property type="molecule type" value="Genomic_DNA"/>
</dbReference>
<comment type="caution">
    <text evidence="2">The sequence shown here is derived from an EMBL/GenBank/DDBJ whole genome shotgun (WGS) entry which is preliminary data.</text>
</comment>
<sequence>MFMKKKTIVLSGIAFVITAALVAKAIIFTVPKSPEFIELSQTQVSAQPTYQSGCETFPASAPLDRNGELSVLVWNIYKQQNEGWKKALIELSNKTDLVLLQEASLTPELKEFVVNKRYSAELVRAFDVFDTSAGVLSLAKEQALRVCAHTAVEPWLRLPKSALLSEYPLSNGQELMVINIHAINFTIGTEDYQQQIASLSKEVSRHSGPMIIAGDFNTWSEARLATLRKQVEELDMKEVIFSPDERMRFMTGLVLDHIFYRGLDIKEARSIKSHASDHNPLQAIFSLKKQ</sequence>
<gene>
    <name evidence="2" type="primary">yafD</name>
    <name evidence="2" type="ORF">AFI02nite_35180</name>
</gene>
<organism evidence="2 3">
    <name type="scientific">Aliivibrio fischeri</name>
    <name type="common">Vibrio fischeri</name>
    <dbReference type="NCBI Taxonomy" id="668"/>
    <lineage>
        <taxon>Bacteria</taxon>
        <taxon>Pseudomonadati</taxon>
        <taxon>Pseudomonadota</taxon>
        <taxon>Gammaproteobacteria</taxon>
        <taxon>Vibrionales</taxon>
        <taxon>Vibrionaceae</taxon>
        <taxon>Aliivibrio</taxon>
    </lineage>
</organism>
<evidence type="ECO:0000313" key="2">
    <source>
        <dbReference type="EMBL" id="GEK15482.1"/>
    </source>
</evidence>
<name>A0A510ULG0_ALIFS</name>
<evidence type="ECO:0000259" key="1">
    <source>
        <dbReference type="Pfam" id="PF03372"/>
    </source>
</evidence>
<dbReference type="Gene3D" id="3.60.10.10">
    <property type="entry name" value="Endonuclease/exonuclease/phosphatase"/>
    <property type="match status" value="1"/>
</dbReference>
<dbReference type="Pfam" id="PF03372">
    <property type="entry name" value="Exo_endo_phos"/>
    <property type="match status" value="1"/>
</dbReference>
<reference evidence="2 3" key="1">
    <citation type="submission" date="2019-07" db="EMBL/GenBank/DDBJ databases">
        <title>Whole genome shotgun sequence of Aliivibrio fischeri NBRC 101058.</title>
        <authorList>
            <person name="Hosoyama A."/>
            <person name="Uohara A."/>
            <person name="Ohji S."/>
            <person name="Ichikawa N."/>
        </authorList>
    </citation>
    <scope>NUCLEOTIDE SEQUENCE [LARGE SCALE GENOMIC DNA]</scope>
    <source>
        <strain evidence="2 3">NBRC 101058</strain>
    </source>
</reference>
<protein>
    <submittedName>
        <fullName evidence="2">EEP domain-containing protein</fullName>
    </submittedName>
</protein>
<dbReference type="AlphaFoldDB" id="A0A510ULG0"/>
<dbReference type="NCBIfam" id="NF003841">
    <property type="entry name" value="PRK05421.1-3"/>
    <property type="match status" value="1"/>
</dbReference>
<dbReference type="NCBIfam" id="NF003840">
    <property type="entry name" value="PRK05421.1-2"/>
    <property type="match status" value="1"/>
</dbReference>
<dbReference type="Proteomes" id="UP000321787">
    <property type="component" value="Unassembled WGS sequence"/>
</dbReference>